<feature type="transmembrane region" description="Helical" evidence="19">
    <location>
        <begin position="252"/>
        <end position="270"/>
    </location>
</feature>
<dbReference type="Proteomes" id="UP000036932">
    <property type="component" value="Unassembled WGS sequence"/>
</dbReference>
<reference evidence="21" key="1">
    <citation type="submission" date="2015-08" db="EMBL/GenBank/DDBJ databases">
        <title>Genome sequencing project for genomic taxonomy and phylogenomics of Bacillus-like bacteria.</title>
        <authorList>
            <person name="Liu B."/>
            <person name="Wang J."/>
            <person name="Zhu Y."/>
            <person name="Liu G."/>
            <person name="Chen Q."/>
            <person name="Chen Z."/>
            <person name="Lan J."/>
            <person name="Che J."/>
            <person name="Ge C."/>
            <person name="Shi H."/>
            <person name="Pan Z."/>
            <person name="Liu X."/>
        </authorList>
    </citation>
    <scope>NUCLEOTIDE SEQUENCE [LARGE SCALE GENOMIC DNA]</scope>
    <source>
        <strain evidence="21">FJAT-22460</strain>
    </source>
</reference>
<dbReference type="PANTHER" id="PTHR34148:SF1">
    <property type="entry name" value="ADENOSYLCOBINAMIDE-GDP RIBAZOLETRANSFERASE"/>
    <property type="match status" value="1"/>
</dbReference>
<comment type="similarity">
    <text evidence="4 19">Belongs to the CobS family.</text>
</comment>
<comment type="pathway">
    <text evidence="3 19">Cofactor biosynthesis; adenosylcobalamin biosynthesis; adenosylcobalamin from cob(II)yrinate a,c-diamide: step 7/7.</text>
</comment>
<evidence type="ECO:0000256" key="9">
    <source>
        <dbReference type="ARBA" id="ARBA00022679"/>
    </source>
</evidence>
<evidence type="ECO:0000256" key="7">
    <source>
        <dbReference type="ARBA" id="ARBA00022475"/>
    </source>
</evidence>
<dbReference type="NCBIfam" id="TIGR00317">
    <property type="entry name" value="cobS"/>
    <property type="match status" value="1"/>
</dbReference>
<sequence>MSKMFEAAAAAFQFLSRLPIRREVPFTPEVQQRSVIFYPLVGAVIGFIVVGLGLGLSFVLPSFPAAVIMLVVWVALTGGLHLDGWMDSADALLSYRSRERMLEIMKDSRVGAMGVIACVLLLLLKTSLIMSVWELAGGTWRQEVMLLMLAPIWSRWFMVHAMYRFPMARGSEGLAALFHGLTGRKRLLAGVMALLLTLVILGWNVITGFSPKSWWIGGGGLIIPFIAWAAGSLAAGRMSRRLGGLTGDTYGALNELIETVILIYLVLLLSHT</sequence>
<evidence type="ECO:0000256" key="11">
    <source>
        <dbReference type="ARBA" id="ARBA00022842"/>
    </source>
</evidence>
<dbReference type="OrthoDB" id="9794626at2"/>
<accession>A0A0M1NJG1</accession>
<evidence type="ECO:0000256" key="8">
    <source>
        <dbReference type="ARBA" id="ARBA00022573"/>
    </source>
</evidence>
<dbReference type="Pfam" id="PF02654">
    <property type="entry name" value="CobS"/>
    <property type="match status" value="1"/>
</dbReference>
<keyword evidence="9 19" id="KW-0808">Transferase</keyword>
<evidence type="ECO:0000256" key="16">
    <source>
        <dbReference type="ARBA" id="ARBA00032853"/>
    </source>
</evidence>
<evidence type="ECO:0000256" key="15">
    <source>
        <dbReference type="ARBA" id="ARBA00032605"/>
    </source>
</evidence>
<dbReference type="GO" id="GO:0008818">
    <property type="term" value="F:cobalamin 5'-phosphate synthase activity"/>
    <property type="evidence" value="ECO:0007669"/>
    <property type="project" value="UniProtKB-UniRule"/>
</dbReference>
<name>A0A0M1NJG1_9BACL</name>
<dbReference type="HAMAP" id="MF_00719">
    <property type="entry name" value="CobS"/>
    <property type="match status" value="1"/>
</dbReference>
<evidence type="ECO:0000256" key="1">
    <source>
        <dbReference type="ARBA" id="ARBA00001946"/>
    </source>
</evidence>
<dbReference type="EMBL" id="LIUT01000003">
    <property type="protein sequence ID" value="KOR82368.1"/>
    <property type="molecule type" value="Genomic_DNA"/>
</dbReference>
<dbReference type="GO" id="GO:0051073">
    <property type="term" value="F:adenosylcobinamide-GDP ribazoletransferase activity"/>
    <property type="evidence" value="ECO:0007669"/>
    <property type="project" value="UniProtKB-UniRule"/>
</dbReference>
<evidence type="ECO:0000256" key="2">
    <source>
        <dbReference type="ARBA" id="ARBA00004651"/>
    </source>
</evidence>
<feature type="transmembrane region" description="Helical" evidence="19">
    <location>
        <begin position="145"/>
        <end position="166"/>
    </location>
</feature>
<evidence type="ECO:0000256" key="10">
    <source>
        <dbReference type="ARBA" id="ARBA00022692"/>
    </source>
</evidence>
<feature type="transmembrane region" description="Helical" evidence="19">
    <location>
        <begin position="187"/>
        <end position="206"/>
    </location>
</feature>
<keyword evidence="8 19" id="KW-0169">Cobalamin biosynthesis</keyword>
<keyword evidence="21" id="KW-1185">Reference proteome</keyword>
<comment type="catalytic activity">
    <reaction evidence="18 19">
        <text>alpha-ribazole 5'-phosphate + adenosylcob(III)inamide-GDP = adenosylcob(III)alamin 5'-phosphate + GMP + H(+)</text>
        <dbReference type="Rhea" id="RHEA:23560"/>
        <dbReference type="ChEBI" id="CHEBI:15378"/>
        <dbReference type="ChEBI" id="CHEBI:57918"/>
        <dbReference type="ChEBI" id="CHEBI:58115"/>
        <dbReference type="ChEBI" id="CHEBI:60487"/>
        <dbReference type="ChEBI" id="CHEBI:60493"/>
        <dbReference type="EC" id="2.7.8.26"/>
    </reaction>
</comment>
<evidence type="ECO:0000256" key="4">
    <source>
        <dbReference type="ARBA" id="ARBA00010561"/>
    </source>
</evidence>
<evidence type="ECO:0000256" key="5">
    <source>
        <dbReference type="ARBA" id="ARBA00013200"/>
    </source>
</evidence>
<comment type="catalytic activity">
    <reaction evidence="17 19">
        <text>alpha-ribazole + adenosylcob(III)inamide-GDP = adenosylcob(III)alamin + GMP + H(+)</text>
        <dbReference type="Rhea" id="RHEA:16049"/>
        <dbReference type="ChEBI" id="CHEBI:10329"/>
        <dbReference type="ChEBI" id="CHEBI:15378"/>
        <dbReference type="ChEBI" id="CHEBI:18408"/>
        <dbReference type="ChEBI" id="CHEBI:58115"/>
        <dbReference type="ChEBI" id="CHEBI:60487"/>
        <dbReference type="EC" id="2.7.8.26"/>
    </reaction>
</comment>
<evidence type="ECO:0000256" key="18">
    <source>
        <dbReference type="ARBA" id="ARBA00049504"/>
    </source>
</evidence>
<keyword evidence="10 19" id="KW-0812">Transmembrane</keyword>
<comment type="subcellular location">
    <subcellularLocation>
        <location evidence="2 19">Cell membrane</location>
        <topology evidence="2 19">Multi-pass membrane protein</topology>
    </subcellularLocation>
</comment>
<dbReference type="EC" id="2.7.8.26" evidence="5 19"/>
<dbReference type="PATRIC" id="fig|1705565.3.peg.5699"/>
<keyword evidence="7 19" id="KW-1003">Cell membrane</keyword>
<comment type="cofactor">
    <cofactor evidence="1 19">
        <name>Mg(2+)</name>
        <dbReference type="ChEBI" id="CHEBI:18420"/>
    </cofactor>
</comment>
<organism evidence="20 21">
    <name type="scientific">Paenibacillus solani</name>
    <dbReference type="NCBI Taxonomy" id="1705565"/>
    <lineage>
        <taxon>Bacteria</taxon>
        <taxon>Bacillati</taxon>
        <taxon>Bacillota</taxon>
        <taxon>Bacilli</taxon>
        <taxon>Bacillales</taxon>
        <taxon>Paenibacillaceae</taxon>
        <taxon>Paenibacillus</taxon>
    </lineage>
</organism>
<dbReference type="AlphaFoldDB" id="A0A0M1NJG1"/>
<evidence type="ECO:0000256" key="17">
    <source>
        <dbReference type="ARBA" id="ARBA00048623"/>
    </source>
</evidence>
<dbReference type="RefSeq" id="WP_054403989.1">
    <property type="nucleotide sequence ID" value="NZ_LIUT01000003.1"/>
</dbReference>
<gene>
    <name evidence="19" type="primary">cobS</name>
    <name evidence="20" type="ORF">AM231_18735</name>
</gene>
<evidence type="ECO:0000313" key="20">
    <source>
        <dbReference type="EMBL" id="KOR82368.1"/>
    </source>
</evidence>
<keyword evidence="12 19" id="KW-1133">Transmembrane helix</keyword>
<evidence type="ECO:0000256" key="6">
    <source>
        <dbReference type="ARBA" id="ARBA00015850"/>
    </source>
</evidence>
<evidence type="ECO:0000256" key="14">
    <source>
        <dbReference type="ARBA" id="ARBA00025228"/>
    </source>
</evidence>
<feature type="transmembrane region" description="Helical" evidence="19">
    <location>
        <begin position="110"/>
        <end position="133"/>
    </location>
</feature>
<evidence type="ECO:0000256" key="3">
    <source>
        <dbReference type="ARBA" id="ARBA00004663"/>
    </source>
</evidence>
<dbReference type="InterPro" id="IPR003805">
    <property type="entry name" value="CobS"/>
</dbReference>
<dbReference type="GO" id="GO:0009236">
    <property type="term" value="P:cobalamin biosynthetic process"/>
    <property type="evidence" value="ECO:0007669"/>
    <property type="project" value="UniProtKB-UniRule"/>
</dbReference>
<feature type="transmembrane region" description="Helical" evidence="19">
    <location>
        <begin position="212"/>
        <end position="231"/>
    </location>
</feature>
<feature type="transmembrane region" description="Helical" evidence="19">
    <location>
        <begin position="35"/>
        <end position="60"/>
    </location>
</feature>
<feature type="transmembrane region" description="Helical" evidence="19">
    <location>
        <begin position="66"/>
        <end position="89"/>
    </location>
</feature>
<keyword evidence="13 19" id="KW-0472">Membrane</keyword>
<dbReference type="GO" id="GO:0005886">
    <property type="term" value="C:plasma membrane"/>
    <property type="evidence" value="ECO:0007669"/>
    <property type="project" value="UniProtKB-SubCell"/>
</dbReference>
<comment type="caution">
    <text evidence="20">The sequence shown here is derived from an EMBL/GenBank/DDBJ whole genome shotgun (WGS) entry which is preliminary data.</text>
</comment>
<protein>
    <recommendedName>
        <fullName evidence="6 19">Adenosylcobinamide-GDP ribazoletransferase</fullName>
        <ecNumber evidence="5 19">2.7.8.26</ecNumber>
    </recommendedName>
    <alternativeName>
        <fullName evidence="16 19">Cobalamin synthase</fullName>
    </alternativeName>
    <alternativeName>
        <fullName evidence="15 19">Cobalamin-5'-phosphate synthase</fullName>
    </alternativeName>
</protein>
<proteinExistence type="inferred from homology"/>
<evidence type="ECO:0000313" key="21">
    <source>
        <dbReference type="Proteomes" id="UP000036932"/>
    </source>
</evidence>
<keyword evidence="11 19" id="KW-0460">Magnesium</keyword>
<evidence type="ECO:0000256" key="13">
    <source>
        <dbReference type="ARBA" id="ARBA00023136"/>
    </source>
</evidence>
<dbReference type="PANTHER" id="PTHR34148">
    <property type="entry name" value="ADENOSYLCOBINAMIDE-GDP RIBAZOLETRANSFERASE"/>
    <property type="match status" value="1"/>
</dbReference>
<evidence type="ECO:0000256" key="12">
    <source>
        <dbReference type="ARBA" id="ARBA00022989"/>
    </source>
</evidence>
<evidence type="ECO:0000256" key="19">
    <source>
        <dbReference type="HAMAP-Rule" id="MF_00719"/>
    </source>
</evidence>
<comment type="function">
    <text evidence="14 19">Joins adenosylcobinamide-GDP and alpha-ribazole to generate adenosylcobalamin (Ado-cobalamin). Also synthesizes adenosylcobalamin 5'-phosphate from adenosylcobinamide-GDP and alpha-ribazole 5'-phosphate.</text>
</comment>
<dbReference type="UniPathway" id="UPA00148">
    <property type="reaction ID" value="UER00238"/>
</dbReference>